<dbReference type="EMBL" id="JBGNUJ010000002">
    <property type="protein sequence ID" value="KAL3963370.1"/>
    <property type="molecule type" value="Genomic_DNA"/>
</dbReference>
<keyword evidence="2" id="KW-1185">Reference proteome</keyword>
<comment type="caution">
    <text evidence="1">The sequence shown here is derived from an EMBL/GenBank/DDBJ whole genome shotgun (WGS) entry which is preliminary data.</text>
</comment>
<accession>A0ACC4E408</accession>
<evidence type="ECO:0000313" key="1">
    <source>
        <dbReference type="EMBL" id="KAL3963370.1"/>
    </source>
</evidence>
<evidence type="ECO:0000313" key="2">
    <source>
        <dbReference type="Proteomes" id="UP001638806"/>
    </source>
</evidence>
<sequence>MGSGNGRPRAAASPASAVAAKAAKARDGWGARCRRPLHSTTILSGQRDSQSWMETFFPSTAADQTGPGTETSGLDADGQRGGGTVWVGAAPDMSASIQGTGPRASRAVEAAPAQQRRTGEARQLTLL</sequence>
<proteinExistence type="predicted"/>
<protein>
    <submittedName>
        <fullName evidence="1">Uncharacterized protein</fullName>
    </submittedName>
</protein>
<reference evidence="1" key="1">
    <citation type="submission" date="2024-12" db="EMBL/GenBank/DDBJ databases">
        <title>Comparative genomics and development of molecular markers within Purpureocillium lilacinum and among Purpureocillium species.</title>
        <authorList>
            <person name="Yeh Z.-Y."/>
            <person name="Ni N.-T."/>
            <person name="Lo P.-H."/>
            <person name="Mushyakhwo K."/>
            <person name="Lin C.-F."/>
            <person name="Nai Y.-S."/>
        </authorList>
    </citation>
    <scope>NUCLEOTIDE SEQUENCE</scope>
    <source>
        <strain evidence="1">NCHU-NPUST-175</strain>
    </source>
</reference>
<organism evidence="1 2">
    <name type="scientific">Purpureocillium lilacinum</name>
    <name type="common">Paecilomyces lilacinus</name>
    <dbReference type="NCBI Taxonomy" id="33203"/>
    <lineage>
        <taxon>Eukaryota</taxon>
        <taxon>Fungi</taxon>
        <taxon>Dikarya</taxon>
        <taxon>Ascomycota</taxon>
        <taxon>Pezizomycotina</taxon>
        <taxon>Sordariomycetes</taxon>
        <taxon>Hypocreomycetidae</taxon>
        <taxon>Hypocreales</taxon>
        <taxon>Ophiocordycipitaceae</taxon>
        <taxon>Purpureocillium</taxon>
    </lineage>
</organism>
<gene>
    <name evidence="1" type="ORF">ACCO45_000374</name>
</gene>
<name>A0ACC4E408_PURLI</name>
<dbReference type="Proteomes" id="UP001638806">
    <property type="component" value="Unassembled WGS sequence"/>
</dbReference>